<evidence type="ECO:0000256" key="6">
    <source>
        <dbReference type="ARBA" id="ARBA00022801"/>
    </source>
</evidence>
<dbReference type="InterPro" id="IPR000994">
    <property type="entry name" value="Pept_M24"/>
</dbReference>
<proteinExistence type="inferred from homology"/>
<accession>A0A5J4NJ93</accession>
<dbReference type="Pfam" id="PF15801">
    <property type="entry name" value="zf-C6H2"/>
    <property type="match status" value="1"/>
</dbReference>
<dbReference type="InterPro" id="IPR031615">
    <property type="entry name" value="Zfn-C6H2"/>
</dbReference>
<evidence type="ECO:0000256" key="7">
    <source>
        <dbReference type="ARBA" id="ARBA00022833"/>
    </source>
</evidence>
<feature type="binding site" evidence="8">
    <location>
        <position position="256"/>
    </location>
    <ligand>
        <name>Zn(2+)</name>
        <dbReference type="ChEBI" id="CHEBI:29105"/>
        <label>3</label>
    </ligand>
</feature>
<evidence type="ECO:0000256" key="2">
    <source>
        <dbReference type="ARBA" id="ARBA00022490"/>
    </source>
</evidence>
<dbReference type="InterPro" id="IPR036005">
    <property type="entry name" value="Creatinase/aminopeptidase-like"/>
</dbReference>
<dbReference type="InterPro" id="IPR001714">
    <property type="entry name" value="Pept_M24_MAP"/>
</dbReference>
<organism evidence="12 13">
    <name type="scientific">Paragonimus westermani</name>
    <dbReference type="NCBI Taxonomy" id="34504"/>
    <lineage>
        <taxon>Eukaryota</taxon>
        <taxon>Metazoa</taxon>
        <taxon>Spiralia</taxon>
        <taxon>Lophotrochozoa</taxon>
        <taxon>Platyhelminthes</taxon>
        <taxon>Trematoda</taxon>
        <taxon>Digenea</taxon>
        <taxon>Plagiorchiida</taxon>
        <taxon>Troglotremata</taxon>
        <taxon>Troglotrematidae</taxon>
        <taxon>Paragonimus</taxon>
    </lineage>
</organism>
<evidence type="ECO:0000313" key="13">
    <source>
        <dbReference type="Proteomes" id="UP000324629"/>
    </source>
</evidence>
<dbReference type="CDD" id="cd01086">
    <property type="entry name" value="MetAP1"/>
    <property type="match status" value="1"/>
</dbReference>
<dbReference type="GO" id="GO:0004239">
    <property type="term" value="F:initiator methionyl aminopeptidase activity"/>
    <property type="evidence" value="ECO:0007669"/>
    <property type="project" value="UniProtKB-UniRule"/>
</dbReference>
<feature type="binding site" evidence="8">
    <location>
        <position position="383"/>
    </location>
    <ligand>
        <name>Zn(2+)</name>
        <dbReference type="ChEBI" id="CHEBI:29105"/>
        <label>4</label>
        <note>catalytic</note>
    </ligand>
</feature>
<dbReference type="GO" id="GO:0070006">
    <property type="term" value="F:metalloaminopeptidase activity"/>
    <property type="evidence" value="ECO:0007669"/>
    <property type="project" value="UniProtKB-UniRule"/>
</dbReference>
<keyword evidence="13" id="KW-1185">Reference proteome</keyword>
<evidence type="ECO:0000256" key="9">
    <source>
        <dbReference type="PROSITE-ProRule" id="PRU01357"/>
    </source>
</evidence>
<dbReference type="PROSITE" id="PS00680">
    <property type="entry name" value="MAP_1"/>
    <property type="match status" value="1"/>
</dbReference>
<comment type="cofactor">
    <cofactor evidence="10">
        <name>Co(2+)</name>
        <dbReference type="ChEBI" id="CHEBI:48828"/>
    </cofactor>
    <cofactor evidence="10">
        <name>Zn(2+)</name>
        <dbReference type="ChEBI" id="CHEBI:29105"/>
    </cofactor>
    <cofactor evidence="10">
        <name>Mn(2+)</name>
        <dbReference type="ChEBI" id="CHEBI:29035"/>
    </cofactor>
    <cofactor evidence="10">
        <name>Fe(2+)</name>
        <dbReference type="ChEBI" id="CHEBI:29033"/>
    </cofactor>
    <text evidence="10">Binds 2 divalent metal cations per subunit. Has a high-affinity and a low affinity metal-binding site. The true nature of the physiological cofactor is under debate. The enzyme is active with cobalt, zinc, manganese or divalent iron ions.</text>
</comment>
<dbReference type="GO" id="GO:0005829">
    <property type="term" value="C:cytosol"/>
    <property type="evidence" value="ECO:0007669"/>
    <property type="project" value="TreeGrafter"/>
</dbReference>
<evidence type="ECO:0000256" key="8">
    <source>
        <dbReference type="HAMAP-Rule" id="MF_03174"/>
    </source>
</evidence>
<dbReference type="GO" id="GO:0006508">
    <property type="term" value="P:proteolysis"/>
    <property type="evidence" value="ECO:0007669"/>
    <property type="project" value="UniProtKB-KW"/>
</dbReference>
<evidence type="ECO:0000256" key="1">
    <source>
        <dbReference type="ARBA" id="ARBA00022438"/>
    </source>
</evidence>
<comment type="cofactor">
    <cofactor evidence="8">
        <name>Zn(2+)</name>
        <dbReference type="ChEBI" id="CHEBI:29105"/>
    </cofactor>
    <cofactor evidence="8">
        <name>Co(2+)</name>
        <dbReference type="ChEBI" id="CHEBI:48828"/>
    </cofactor>
    <cofactor evidence="8">
        <name>Mn(2+)</name>
        <dbReference type="ChEBI" id="CHEBI:29035"/>
    </cofactor>
    <cofactor evidence="8">
        <name>Fe(2+)</name>
        <dbReference type="ChEBI" id="CHEBI:29033"/>
    </cofactor>
    <text evidence="8">Binds 2 divalent metal cations per subunit. Has a high-affinity and a low affinity metal-binding site. The true nature of the physiological cofactor is under debate. The enzyme is active with zinc, cobalt, manganese or divalent iron ions. Has high activity with zinc; zinc cofactor is transferred into the active site region by the ZNG1 zinc chaperone.</text>
</comment>
<evidence type="ECO:0000256" key="10">
    <source>
        <dbReference type="RuleBase" id="RU003653"/>
    </source>
</evidence>
<dbReference type="Proteomes" id="UP000324629">
    <property type="component" value="Unassembled WGS sequence"/>
</dbReference>
<comment type="function">
    <text evidence="8 10">Cotranslationally removes the N-terminal methionine from nascent proteins. The N-terminal methionine is often cleaved when the second residue in the primary sequence is small and uncharged (Met-Ala-, Cys, Gly, Pro, Ser, Thr, or Val).</text>
</comment>
<dbReference type="Pfam" id="PF00557">
    <property type="entry name" value="Peptidase_M24"/>
    <property type="match status" value="1"/>
</dbReference>
<evidence type="ECO:0000313" key="12">
    <source>
        <dbReference type="EMBL" id="KAA3675656.1"/>
    </source>
</evidence>
<comment type="subcellular location">
    <subcellularLocation>
        <location evidence="8">Cytoplasm</location>
    </subcellularLocation>
</comment>
<keyword evidence="2 8" id="KW-0963">Cytoplasm</keyword>
<dbReference type="GO" id="GO:0008270">
    <property type="term" value="F:zinc ion binding"/>
    <property type="evidence" value="ECO:0007669"/>
    <property type="project" value="UniProtKB-KW"/>
</dbReference>
<evidence type="ECO:0000259" key="11">
    <source>
        <dbReference type="PROSITE" id="PS52013"/>
    </source>
</evidence>
<evidence type="ECO:0000256" key="4">
    <source>
        <dbReference type="ARBA" id="ARBA00022723"/>
    </source>
</evidence>
<protein>
    <recommendedName>
        <fullName evidence="10">Methionine aminopeptidase</fullName>
        <ecNumber evidence="10">3.4.11.18</ecNumber>
    </recommendedName>
</protein>
<feature type="binding site" evidence="8">
    <location>
        <position position="383"/>
    </location>
    <ligand>
        <name>Zn(2+)</name>
        <dbReference type="ChEBI" id="CHEBI:29105"/>
        <label>3</label>
    </ligand>
</feature>
<dbReference type="PROSITE" id="PS52013">
    <property type="entry name" value="ZF_C6H2"/>
    <property type="match status" value="1"/>
</dbReference>
<keyword evidence="5 9" id="KW-0863">Zinc-finger</keyword>
<evidence type="ECO:0000256" key="3">
    <source>
        <dbReference type="ARBA" id="ARBA00022670"/>
    </source>
</evidence>
<dbReference type="PANTHER" id="PTHR43330:SF7">
    <property type="entry name" value="METHIONINE AMINOPEPTIDASE 1"/>
    <property type="match status" value="1"/>
</dbReference>
<dbReference type="PRINTS" id="PR00599">
    <property type="entry name" value="MAPEPTIDASE"/>
</dbReference>
<dbReference type="NCBIfam" id="TIGR00500">
    <property type="entry name" value="met_pdase_I"/>
    <property type="match status" value="1"/>
</dbReference>
<name>A0A5J4NJ93_9TREM</name>
<reference evidence="12 13" key="1">
    <citation type="journal article" date="2019" name="Gigascience">
        <title>Whole-genome sequence of the oriental lung fluke Paragonimus westermani.</title>
        <authorList>
            <person name="Oey H."/>
            <person name="Zakrzewski M."/>
            <person name="Narain K."/>
            <person name="Devi K.R."/>
            <person name="Agatsuma T."/>
            <person name="Nawaratna S."/>
            <person name="Gobert G.N."/>
            <person name="Jones M.K."/>
            <person name="Ragan M.A."/>
            <person name="McManus D.P."/>
            <person name="Krause L."/>
        </authorList>
    </citation>
    <scope>NUCLEOTIDE SEQUENCE [LARGE SCALE GENOMIC DNA]</scope>
    <source>
        <strain evidence="12 13">IND2009</strain>
    </source>
</reference>
<dbReference type="EC" id="3.4.11.18" evidence="10"/>
<dbReference type="HAMAP" id="MF_01974">
    <property type="entry name" value="MetAP_1"/>
    <property type="match status" value="1"/>
</dbReference>
<keyword evidence="4 8" id="KW-0479">Metal-binding</keyword>
<comment type="caution">
    <text evidence="12">The sequence shown here is derived from an EMBL/GenBank/DDBJ whole genome shotgun (WGS) entry which is preliminary data.</text>
</comment>
<keyword evidence="6 8" id="KW-0378">Hydrolase</keyword>
<comment type="subunit">
    <text evidence="8">Associates with the 60S ribosomal subunit of the 80S translational complex.</text>
</comment>
<dbReference type="EMBL" id="QNGE01002394">
    <property type="protein sequence ID" value="KAA3675656.1"/>
    <property type="molecule type" value="Genomic_DNA"/>
</dbReference>
<dbReference type="Gene3D" id="3.90.230.10">
    <property type="entry name" value="Creatinase/methionine aminopeptidase superfamily"/>
    <property type="match status" value="1"/>
</dbReference>
<feature type="binding site" evidence="8">
    <location>
        <position position="245"/>
    </location>
    <ligand>
        <name>Zn(2+)</name>
        <dbReference type="ChEBI" id="CHEBI:29105"/>
        <label>3</label>
    </ligand>
</feature>
<feature type="binding site" evidence="8">
    <location>
        <position position="319"/>
    </location>
    <ligand>
        <name>Zn(2+)</name>
        <dbReference type="ChEBI" id="CHEBI:29105"/>
        <label>4</label>
        <note>catalytic</note>
    </ligand>
</feature>
<feature type="domain" description="C6H2-type" evidence="11">
    <location>
        <begin position="2"/>
        <end position="55"/>
    </location>
</feature>
<sequence>MVNICVTPACGLPSTLRCPTCLELGITNSFFCSQKCFKQFWKTHKMLHVAAVNPAPINSVSDETFAGHVFTGPLRPFGKVPFVPVMFIRLFQTPTRTLPASIQRPDYSDSGIYFEHYLMKLGIPHSERQAKGSHVILTLDDDEIQCMRVTSKLAREVLEEAVNAVQPGVSTDEIDRIVHEASVVPCTICIELDPRVAACIERDCYPSPLNYFNFPKSCCTSINEVICHGIPDLRPLQDGDILNIDITTYHDGFHGDVNETVFVGKPDDRAVRLVKNAYNCLVKAMDAVRPGVKYREMGDIITKQASADGFSVVRTYSGHGIHRLFHCPPNVPHYSRNKAVGVMKPGHCFTIEPMINEGVWRDELWPDKWTAVTVDGMRSAQFEHTMLILSPERATSTGLPIEVLTKRQLKGEDPLPPTITSAFSADDHLHFERYGRPYFVDQLHQFNKDNWITA</sequence>
<dbReference type="SUPFAM" id="SSF55920">
    <property type="entry name" value="Creatinase/aminopeptidase"/>
    <property type="match status" value="1"/>
</dbReference>
<dbReference type="PANTHER" id="PTHR43330">
    <property type="entry name" value="METHIONINE AMINOPEPTIDASE"/>
    <property type="match status" value="1"/>
</dbReference>
<gene>
    <name evidence="12" type="ORF">DEA37_0000343</name>
</gene>
<evidence type="ECO:0000256" key="5">
    <source>
        <dbReference type="ARBA" id="ARBA00022771"/>
    </source>
</evidence>
<dbReference type="InterPro" id="IPR002467">
    <property type="entry name" value="Pept_M24A_MAP1"/>
</dbReference>
<comment type="similarity">
    <text evidence="8 9">Belongs to the peptidase M24A family. Methionine aminopeptidase type 1 subfamily.</text>
</comment>
<feature type="binding site" evidence="8">
    <location>
        <position position="256"/>
    </location>
    <ligand>
        <name>Zn(2+)</name>
        <dbReference type="ChEBI" id="CHEBI:29105"/>
        <label>4</label>
        <note>catalytic</note>
    </ligand>
</feature>
<feature type="binding site" evidence="8">
    <location>
        <position position="352"/>
    </location>
    <ligand>
        <name>Zn(2+)</name>
        <dbReference type="ChEBI" id="CHEBI:29105"/>
        <label>4</label>
        <note>catalytic</note>
    </ligand>
</feature>
<dbReference type="AlphaFoldDB" id="A0A5J4NJ93"/>
<keyword evidence="7" id="KW-0862">Zinc</keyword>
<keyword evidence="1 8" id="KW-0031">Aminopeptidase</keyword>
<feature type="binding site" evidence="8">
    <location>
        <position position="326"/>
    </location>
    <ligand>
        <name>a protein</name>
        <dbReference type="ChEBI" id="CHEBI:16541"/>
    </ligand>
    <ligandPart>
        <name>N-terminal L-methionine residue</name>
        <dbReference type="ChEBI" id="CHEBI:64731"/>
    </ligandPart>
</feature>
<feature type="binding site" evidence="8">
    <location>
        <position position="228"/>
    </location>
    <ligand>
        <name>a protein</name>
        <dbReference type="ChEBI" id="CHEBI:16541"/>
    </ligand>
    <ligandPart>
        <name>N-terminal L-methionine residue</name>
        <dbReference type="ChEBI" id="CHEBI:64731"/>
    </ligandPart>
</feature>
<keyword evidence="3 8" id="KW-0645">Protease</keyword>
<comment type="catalytic activity">
    <reaction evidence="8 10">
        <text>Release of N-terminal amino acids, preferentially methionine, from peptides and arylamides.</text>
        <dbReference type="EC" id="3.4.11.18"/>
    </reaction>
</comment>